<protein>
    <submittedName>
        <fullName evidence="1">Fur family transcriptional regulator</fullName>
    </submittedName>
</protein>
<gene>
    <name evidence="1" type="ORF">E5329_20015</name>
</gene>
<sequence length="137" mass="15833">MQKELILQKLKKKGCRITKQRQMLLDVILQEECASCKEIYYKAKKEDSKIGAATVYRMINLLEEIGAIRRENMYKIYCSMDCGRENACVIELDDHTVLKLSAQRWFMVILEGLKAYGYADKQQIASITLDPCLKADD</sequence>
<evidence type="ECO:0000313" key="1">
    <source>
        <dbReference type="EMBL" id="TGY91796.1"/>
    </source>
</evidence>
<comment type="caution">
    <text evidence="1">The sequence shown here is derived from an EMBL/GenBank/DDBJ whole genome shotgun (WGS) entry which is preliminary data.</text>
</comment>
<dbReference type="Proteomes" id="UP000304953">
    <property type="component" value="Unassembled WGS sequence"/>
</dbReference>
<accession>A0AC61RRF2</accession>
<evidence type="ECO:0000313" key="2">
    <source>
        <dbReference type="Proteomes" id="UP000304953"/>
    </source>
</evidence>
<proteinExistence type="predicted"/>
<dbReference type="EMBL" id="SRYA01000051">
    <property type="protein sequence ID" value="TGY91796.1"/>
    <property type="molecule type" value="Genomic_DNA"/>
</dbReference>
<keyword evidence="2" id="KW-1185">Reference proteome</keyword>
<reference evidence="1" key="1">
    <citation type="submission" date="2019-04" db="EMBL/GenBank/DDBJ databases">
        <title>Microbes associate with the intestines of laboratory mice.</title>
        <authorList>
            <person name="Navarre W."/>
            <person name="Wong E."/>
            <person name="Huang K."/>
            <person name="Tropini C."/>
            <person name="Ng K."/>
            <person name="Yu B."/>
        </authorList>
    </citation>
    <scope>NUCLEOTIDE SEQUENCE</scope>
    <source>
        <strain evidence="1">NM01_1-7b</strain>
    </source>
</reference>
<organism evidence="1 2">
    <name type="scientific">Petralouisia muris</name>
    <dbReference type="NCBI Taxonomy" id="3032872"/>
    <lineage>
        <taxon>Bacteria</taxon>
        <taxon>Bacillati</taxon>
        <taxon>Bacillota</taxon>
        <taxon>Clostridia</taxon>
        <taxon>Lachnospirales</taxon>
        <taxon>Lachnospiraceae</taxon>
        <taxon>Petralouisia</taxon>
    </lineage>
</organism>
<name>A0AC61RRF2_9FIRM</name>